<protein>
    <submittedName>
        <fullName evidence="2">Uncharacterized protein</fullName>
    </submittedName>
</protein>
<dbReference type="InterPro" id="IPR027417">
    <property type="entry name" value="P-loop_NTPase"/>
</dbReference>
<evidence type="ECO:0000256" key="1">
    <source>
        <dbReference type="SAM" id="MobiDB-lite"/>
    </source>
</evidence>
<dbReference type="EMBL" id="HBGF01050173">
    <property type="protein sequence ID" value="CAD9152426.1"/>
    <property type="molecule type" value="Transcribed_RNA"/>
</dbReference>
<gene>
    <name evidence="2" type="ORF">NDES1114_LOCUS33591</name>
</gene>
<sequence>MSSHTTADISDRACGQKPLKQSRDESSRGEVVADPPTAPVSPSGENADTPATTGTPRAPEHDTSAIVAAPQGAADVASAFASLLRPHGVLRDAGEWPTAHTPPAIPAAGAPAGPALEFIHTAAGPWCFEPRIKERMVRMGEYPQLWARVKDVLARSTEESRERGLLILGHPGIGKTLLLDVLLSWLLHDFPQQPVVVMAPHFLSFFVNVPQHGGKKRFHARGKPQTFPLELVADTLRRAGVPPGSQVVVLHDIKSDFGFQYAILNTIADTFAVTCIVASSPPSPKYKEYKKWAQPPYQHMLPVLSAEEAKLFAVKCDPHLTDAKFDEYFDAVGGVCRHLRSQDNVAVATNNIECAARGVRYGPGFGAGGHAMHVDPDTVVSMVPSDDRKGRIEAYDFVSRLARRSWLQRVVADGTSPQLQLLRGDNDGICDVRGRLFEEWFLVAKLQRRGGPDRDLFRQQLSPRGVLAPWLTDVQATLAVKRFPGNTAARVTRVPKKKPTLFVPLVPDFPMVSAVLVVGARATLIRVAFADPHEVAAGPTAQLIETLKRKGLKVDSFVWVVDPSSKLDAAHTVATQPRNLLGAADANDAAKQTLDKVPQYVCRVGEFMCWVREVGDGAAPAVAVPVSSTDPEQSEIEAAIRTCVLPAPSDTAIAVIGYTRGNRGWARSPLRYALLQPQQGDGDREDQ</sequence>
<feature type="compositionally biased region" description="Polar residues" evidence="1">
    <location>
        <begin position="43"/>
        <end position="55"/>
    </location>
</feature>
<reference evidence="2" key="1">
    <citation type="submission" date="2021-01" db="EMBL/GenBank/DDBJ databases">
        <authorList>
            <person name="Corre E."/>
            <person name="Pelletier E."/>
            <person name="Niang G."/>
            <person name="Scheremetjew M."/>
            <person name="Finn R."/>
            <person name="Kale V."/>
            <person name="Holt S."/>
            <person name="Cochrane G."/>
            <person name="Meng A."/>
            <person name="Brown T."/>
            <person name="Cohen L."/>
        </authorList>
    </citation>
    <scope>NUCLEOTIDE SEQUENCE</scope>
    <source>
        <strain evidence="2">CCAP 1951/1</strain>
    </source>
</reference>
<evidence type="ECO:0000313" key="2">
    <source>
        <dbReference type="EMBL" id="CAD9152426.1"/>
    </source>
</evidence>
<name>A0A7S1QZ69_NEODS</name>
<dbReference type="SUPFAM" id="SSF52540">
    <property type="entry name" value="P-loop containing nucleoside triphosphate hydrolases"/>
    <property type="match status" value="1"/>
</dbReference>
<accession>A0A7S1QZ69</accession>
<organism evidence="2">
    <name type="scientific">Neobodo designis</name>
    <name type="common">Flagellated protozoan</name>
    <name type="synonym">Bodo designis</name>
    <dbReference type="NCBI Taxonomy" id="312471"/>
    <lineage>
        <taxon>Eukaryota</taxon>
        <taxon>Discoba</taxon>
        <taxon>Euglenozoa</taxon>
        <taxon>Kinetoplastea</taxon>
        <taxon>Metakinetoplastina</taxon>
        <taxon>Neobodonida</taxon>
        <taxon>Neobodo</taxon>
    </lineage>
</organism>
<feature type="region of interest" description="Disordered" evidence="1">
    <location>
        <begin position="1"/>
        <end position="60"/>
    </location>
</feature>
<dbReference type="AlphaFoldDB" id="A0A7S1QZ69"/>
<proteinExistence type="predicted"/>